<evidence type="ECO:0000313" key="1">
    <source>
        <dbReference type="EMBL" id="TGO29816.1"/>
    </source>
</evidence>
<gene>
    <name evidence="1" type="ORF">BPAE_0011g00220</name>
</gene>
<name>A0A4Z1FYM6_9HELO</name>
<dbReference type="Proteomes" id="UP000297910">
    <property type="component" value="Unassembled WGS sequence"/>
</dbReference>
<accession>A0A4Z1FYM6</accession>
<proteinExistence type="predicted"/>
<comment type="caution">
    <text evidence="1">The sequence shown here is derived from an EMBL/GenBank/DDBJ whole genome shotgun (WGS) entry which is preliminary data.</text>
</comment>
<protein>
    <submittedName>
        <fullName evidence="1">Uncharacterized protein</fullName>
    </submittedName>
</protein>
<keyword evidence="2" id="KW-1185">Reference proteome</keyword>
<reference evidence="1 2" key="1">
    <citation type="submission" date="2017-12" db="EMBL/GenBank/DDBJ databases">
        <title>Comparative genomics of Botrytis spp.</title>
        <authorList>
            <person name="Valero-Jimenez C.A."/>
            <person name="Tapia P."/>
            <person name="Veloso J."/>
            <person name="Silva-Moreno E."/>
            <person name="Staats M."/>
            <person name="Valdes J.H."/>
            <person name="Van Kan J.A.L."/>
        </authorList>
    </citation>
    <scope>NUCLEOTIDE SEQUENCE [LARGE SCALE GENOMIC DNA]</scope>
    <source>
        <strain evidence="1 2">Bp0003</strain>
    </source>
</reference>
<organism evidence="1 2">
    <name type="scientific">Botrytis paeoniae</name>
    <dbReference type="NCBI Taxonomy" id="278948"/>
    <lineage>
        <taxon>Eukaryota</taxon>
        <taxon>Fungi</taxon>
        <taxon>Dikarya</taxon>
        <taxon>Ascomycota</taxon>
        <taxon>Pezizomycotina</taxon>
        <taxon>Leotiomycetes</taxon>
        <taxon>Helotiales</taxon>
        <taxon>Sclerotiniaceae</taxon>
        <taxon>Botrytis</taxon>
    </lineage>
</organism>
<sequence length="248" mass="27096">MANFYRRGHLPTEFGWQPTLVKDKLKPLNMSPPLLPPFKLLPGQVDRSRIDTDALLNFSGDSIEQIQERDGSVIGLPACLTTSTSTALPTDLTKLSKTSASVASASTTSASKSAFTPRQPPAYNGGCRPDYQLQCMDKNMGGTRSVYRRIALDAINLGCGPVNTRHTINVANMSRTGCQDGDQSKSSQYIHMTHKLSDGQNVCHPLHPDPNLPNPLIPYDKGVALESSQFKNKVKQWLPKTAISLLFS</sequence>
<evidence type="ECO:0000313" key="2">
    <source>
        <dbReference type="Proteomes" id="UP000297910"/>
    </source>
</evidence>
<dbReference type="AlphaFoldDB" id="A0A4Z1FYM6"/>
<dbReference type="EMBL" id="PQXI01000011">
    <property type="protein sequence ID" value="TGO29816.1"/>
    <property type="molecule type" value="Genomic_DNA"/>
</dbReference>